<dbReference type="GO" id="GO:0005886">
    <property type="term" value="C:plasma membrane"/>
    <property type="evidence" value="ECO:0007669"/>
    <property type="project" value="UniProtKB-SubCell"/>
</dbReference>
<comment type="similarity">
    <text evidence="6">Belongs to the MenA family. Type 2 subfamily.</text>
</comment>
<accession>Q46HJ6</accession>
<evidence type="ECO:0000256" key="5">
    <source>
        <dbReference type="ARBA" id="ARBA00023136"/>
    </source>
</evidence>
<reference evidence="7 8" key="1">
    <citation type="journal article" date="2007" name="PLoS Genet.">
        <title>Patterns and implications of gene gain and loss in the evolution of Prochlorococcus.</title>
        <authorList>
            <person name="Kettler G.C."/>
            <person name="Martiny A.C."/>
            <person name="Huang K."/>
            <person name="Zucker J."/>
            <person name="Coleman M.L."/>
            <person name="Rodrigue S."/>
            <person name="Chen F."/>
            <person name="Lapidus A."/>
            <person name="Ferriera S."/>
            <person name="Johnson J."/>
            <person name="Steglich C."/>
            <person name="Church G.M."/>
            <person name="Richardson P."/>
            <person name="Chisholm S.W."/>
        </authorList>
    </citation>
    <scope>NUCLEOTIDE SEQUENCE [LARGE SCALE GENOMIC DNA]</scope>
    <source>
        <strain evidence="7 8">NATL2A</strain>
    </source>
</reference>
<evidence type="ECO:0000256" key="1">
    <source>
        <dbReference type="ARBA" id="ARBA00004141"/>
    </source>
</evidence>
<sequence length="306" mass="33657">MKSSTTERKHLWQAAIKWPLYSVAIMPVIVSAGWELGNSGNIRLGQFIGFLIASILILLWENLTNDLFDDETGVDKYKFHSVVALTGNKTTVSRVAYFSLLLGLFIIFILALKSKITVLFLVIICCFLGYLYQGPPFRLGYKGLGEPLCWIAFGPLATAAALIVISPKSNFDAIPWGTALIVGAGPAMATTLVLFCSHFHQINQDAAVGKKSPLVVLGTNRAANFLPWLVGLIFLLELLPVLNGIWPITTLMCLISLPSGLDLIKLIKRHHNKPELIKNSKFSALRFQTINGLCLSIGFATSYFFL</sequence>
<name>Q46HJ6_PROMT</name>
<comment type="function">
    <text evidence="6">Involved in the synthesis of phylloquinone (vitamin K1). Catalyzes the transfer of a prenyl chain to 2-carboxy-1,4-naphthoquinone.</text>
</comment>
<comment type="catalytic activity">
    <reaction evidence="6">
        <text>2-carboxy-1,4-naphthoquinone + phytyl diphosphate + H(+) = demethylphylloquinone + CO2 + diphosphate</text>
        <dbReference type="Rhea" id="RHEA:47740"/>
        <dbReference type="ChEBI" id="CHEBI:15378"/>
        <dbReference type="ChEBI" id="CHEBI:16526"/>
        <dbReference type="ChEBI" id="CHEBI:31087"/>
        <dbReference type="ChEBI" id="CHEBI:33019"/>
        <dbReference type="ChEBI" id="CHEBI:75434"/>
        <dbReference type="ChEBI" id="CHEBI:87842"/>
        <dbReference type="EC" id="2.5.1.130"/>
    </reaction>
</comment>
<dbReference type="KEGG" id="pmn:PMN2A_1544"/>
<feature type="transmembrane region" description="Helical" evidence="6">
    <location>
        <begin position="147"/>
        <end position="167"/>
    </location>
</feature>
<dbReference type="Pfam" id="PF01040">
    <property type="entry name" value="UbiA"/>
    <property type="match status" value="1"/>
</dbReference>
<protein>
    <recommendedName>
        <fullName evidence="6">2-carboxy-1,4-naphthoquinone phytyltransferase</fullName>
        <ecNumber evidence="6">2.5.1.130</ecNumber>
    </recommendedName>
    <alternativeName>
        <fullName evidence="6">1,4-dihydroxy-2-naphthoate phytyltransferase</fullName>
        <shortName evidence="6">DHNA phytyltransferase</shortName>
    </alternativeName>
</protein>
<dbReference type="HAMAP" id="MF_01938">
    <property type="entry name" value="MenA_2"/>
    <property type="match status" value="1"/>
</dbReference>
<dbReference type="GO" id="GO:0042372">
    <property type="term" value="P:phylloquinone biosynthetic process"/>
    <property type="evidence" value="ECO:0007669"/>
    <property type="project" value="UniProtKB-UniRule"/>
</dbReference>
<dbReference type="PhylomeDB" id="Q46HJ6"/>
<evidence type="ECO:0000256" key="2">
    <source>
        <dbReference type="ARBA" id="ARBA00022679"/>
    </source>
</evidence>
<dbReference type="RefSeq" id="WP_011294177.1">
    <property type="nucleotide sequence ID" value="NC_007335.2"/>
</dbReference>
<feature type="transmembrane region" description="Helical" evidence="6">
    <location>
        <begin position="42"/>
        <end position="60"/>
    </location>
</feature>
<feature type="transmembrane region" description="Helical" evidence="6">
    <location>
        <begin position="95"/>
        <end position="112"/>
    </location>
</feature>
<dbReference type="NCBIfam" id="TIGR02235">
    <property type="entry name" value="menA_cyano-plnt"/>
    <property type="match status" value="1"/>
</dbReference>
<feature type="transmembrane region" description="Helical" evidence="6">
    <location>
        <begin position="285"/>
        <end position="305"/>
    </location>
</feature>
<feature type="transmembrane region" description="Helical" evidence="6">
    <location>
        <begin position="173"/>
        <end position="195"/>
    </location>
</feature>
<keyword evidence="8" id="KW-1185">Reference proteome</keyword>
<comment type="subcellular location">
    <subcellularLocation>
        <location evidence="6">Cell inner membrane</location>
        <topology evidence="6">Multi-pass membrane protein</topology>
    </subcellularLocation>
    <subcellularLocation>
        <location evidence="1">Membrane</location>
        <topology evidence="1">Multi-pass membrane protein</topology>
    </subcellularLocation>
</comment>
<dbReference type="GO" id="GO:0009234">
    <property type="term" value="P:menaquinone biosynthetic process"/>
    <property type="evidence" value="ECO:0007669"/>
    <property type="project" value="TreeGrafter"/>
</dbReference>
<dbReference type="AlphaFoldDB" id="Q46HJ6"/>
<keyword evidence="3 6" id="KW-0812">Transmembrane</keyword>
<dbReference type="PANTHER" id="PTHR13929:SF0">
    <property type="entry name" value="UBIA PRENYLTRANSFERASE DOMAIN-CONTAINING PROTEIN 1"/>
    <property type="match status" value="1"/>
</dbReference>
<evidence type="ECO:0000256" key="6">
    <source>
        <dbReference type="HAMAP-Rule" id="MF_01938"/>
    </source>
</evidence>
<evidence type="ECO:0000313" key="8">
    <source>
        <dbReference type="Proteomes" id="UP000002535"/>
    </source>
</evidence>
<evidence type="ECO:0000256" key="4">
    <source>
        <dbReference type="ARBA" id="ARBA00022989"/>
    </source>
</evidence>
<keyword evidence="5 6" id="KW-0472">Membrane</keyword>
<evidence type="ECO:0000256" key="3">
    <source>
        <dbReference type="ARBA" id="ARBA00022692"/>
    </source>
</evidence>
<gene>
    <name evidence="6" type="primary">menA</name>
    <name evidence="7" type="ordered locus">PMN2A_1544</name>
</gene>
<dbReference type="EC" id="2.5.1.130" evidence="6"/>
<dbReference type="InterPro" id="IPR000537">
    <property type="entry name" value="UbiA_prenyltransferase"/>
</dbReference>
<dbReference type="EMBL" id="CP000095">
    <property type="protein sequence ID" value="AAZ59032.1"/>
    <property type="molecule type" value="Genomic_DNA"/>
</dbReference>
<keyword evidence="4 6" id="KW-1133">Transmembrane helix</keyword>
<dbReference type="STRING" id="59920.PMN2A_1544"/>
<dbReference type="InterPro" id="IPR026046">
    <property type="entry name" value="UBIAD1"/>
</dbReference>
<dbReference type="PIRSF" id="PIRSF005355">
    <property type="entry name" value="UBIAD1"/>
    <property type="match status" value="1"/>
</dbReference>
<dbReference type="HOGENOM" id="CLU_043611_2_0_3"/>
<dbReference type="CDD" id="cd13962">
    <property type="entry name" value="PT_UbiA_UBIAD1"/>
    <property type="match status" value="1"/>
</dbReference>
<dbReference type="PANTHER" id="PTHR13929">
    <property type="entry name" value="1,4-DIHYDROXY-2-NAPHTHOATE OCTAPRENYLTRANSFERASE"/>
    <property type="match status" value="1"/>
</dbReference>
<feature type="transmembrane region" description="Helical" evidence="6">
    <location>
        <begin position="18"/>
        <end position="36"/>
    </location>
</feature>
<comment type="pathway">
    <text evidence="6">Cofactor biosynthesis; phylloquinone biosynthesis.</text>
</comment>
<dbReference type="UniPathway" id="UPA00995"/>
<feature type="transmembrane region" description="Helical" evidence="6">
    <location>
        <begin position="118"/>
        <end position="135"/>
    </location>
</feature>
<evidence type="ECO:0000313" key="7">
    <source>
        <dbReference type="EMBL" id="AAZ59032.1"/>
    </source>
</evidence>
<dbReference type="Proteomes" id="UP000002535">
    <property type="component" value="Chromosome"/>
</dbReference>
<organism evidence="7 8">
    <name type="scientific">Prochlorococcus marinus (strain NATL2A)</name>
    <dbReference type="NCBI Taxonomy" id="59920"/>
    <lineage>
        <taxon>Bacteria</taxon>
        <taxon>Bacillati</taxon>
        <taxon>Cyanobacteriota</taxon>
        <taxon>Cyanophyceae</taxon>
        <taxon>Synechococcales</taxon>
        <taxon>Prochlorococcaceae</taxon>
        <taxon>Prochlorococcus</taxon>
    </lineage>
</organism>
<keyword evidence="2 6" id="KW-0808">Transferase</keyword>
<dbReference type="GO" id="GO:0004659">
    <property type="term" value="F:prenyltransferase activity"/>
    <property type="evidence" value="ECO:0007669"/>
    <property type="project" value="UniProtKB-UniRule"/>
</dbReference>
<dbReference type="InterPro" id="IPR011937">
    <property type="entry name" value="DHNA_phytyltransferase_MenA"/>
</dbReference>
<feature type="transmembrane region" description="Helical" evidence="6">
    <location>
        <begin position="245"/>
        <end position="264"/>
    </location>
</feature>
<proteinExistence type="inferred from homology"/>
<keyword evidence="6" id="KW-0997">Cell inner membrane</keyword>
<keyword evidence="6" id="KW-1003">Cell membrane</keyword>